<evidence type="ECO:0000313" key="2">
    <source>
        <dbReference type="Proteomes" id="UP000015104"/>
    </source>
</evidence>
<dbReference type="EnsemblMetazoa" id="tetur16g01850.1">
    <property type="protein sequence ID" value="tetur16g01850.1"/>
    <property type="gene ID" value="tetur16g01850"/>
</dbReference>
<organism evidence="1 2">
    <name type="scientific">Tetranychus urticae</name>
    <name type="common">Two-spotted spider mite</name>
    <dbReference type="NCBI Taxonomy" id="32264"/>
    <lineage>
        <taxon>Eukaryota</taxon>
        <taxon>Metazoa</taxon>
        <taxon>Ecdysozoa</taxon>
        <taxon>Arthropoda</taxon>
        <taxon>Chelicerata</taxon>
        <taxon>Arachnida</taxon>
        <taxon>Acari</taxon>
        <taxon>Acariformes</taxon>
        <taxon>Trombidiformes</taxon>
        <taxon>Prostigmata</taxon>
        <taxon>Eleutherengona</taxon>
        <taxon>Raphignathae</taxon>
        <taxon>Tetranychoidea</taxon>
        <taxon>Tetranychidae</taxon>
        <taxon>Tetranychus</taxon>
    </lineage>
</organism>
<accession>T1KNQ7</accession>
<name>T1KNQ7_TETUR</name>
<dbReference type="EMBL" id="CAEY01000277">
    <property type="status" value="NOT_ANNOTATED_CDS"/>
    <property type="molecule type" value="Genomic_DNA"/>
</dbReference>
<evidence type="ECO:0000313" key="1">
    <source>
        <dbReference type="EnsemblMetazoa" id="tetur16g01850.1"/>
    </source>
</evidence>
<dbReference type="HOGENOM" id="CLU_071407_2_0_1"/>
<dbReference type="Proteomes" id="UP000015104">
    <property type="component" value="Unassembled WGS sequence"/>
</dbReference>
<protein>
    <submittedName>
        <fullName evidence="1">Uncharacterized protein</fullName>
    </submittedName>
</protein>
<sequence>MSENKTTIKVKLGDEDYYDIVIDWTDYRYKYHQQIYDQLAVYTGIPHFFMCSSFITNRGSTMMMSNVHRLWRAQARNESVRFFRRRVHDGDFYLNKIIGILKNSEFQKQIKAEFPVERYSQDGDELQDEWWKLLPNFNLRQYFQGFCTANLDPQESRPYLPHRG</sequence>
<reference evidence="2" key="1">
    <citation type="submission" date="2011-08" db="EMBL/GenBank/DDBJ databases">
        <authorList>
            <person name="Rombauts S."/>
        </authorList>
    </citation>
    <scope>NUCLEOTIDE SEQUENCE</scope>
    <source>
        <strain evidence="2">London</strain>
    </source>
</reference>
<proteinExistence type="predicted"/>
<reference evidence="1" key="2">
    <citation type="submission" date="2015-06" db="UniProtKB">
        <authorList>
            <consortium name="EnsemblMetazoa"/>
        </authorList>
    </citation>
    <scope>IDENTIFICATION</scope>
</reference>
<dbReference type="AlphaFoldDB" id="T1KNQ7"/>
<keyword evidence="2" id="KW-1185">Reference proteome</keyword>